<reference evidence="1 2" key="1">
    <citation type="submission" date="2019-05" db="EMBL/GenBank/DDBJ databases">
        <title>Another draft genome of Portunus trituberculatus and its Hox gene families provides insights of decapod evolution.</title>
        <authorList>
            <person name="Jeong J.-H."/>
            <person name="Song I."/>
            <person name="Kim S."/>
            <person name="Choi T."/>
            <person name="Kim D."/>
            <person name="Ryu S."/>
            <person name="Kim W."/>
        </authorList>
    </citation>
    <scope>NUCLEOTIDE SEQUENCE [LARGE SCALE GENOMIC DNA]</scope>
    <source>
        <tissue evidence="1">Muscle</tissue>
    </source>
</reference>
<comment type="caution">
    <text evidence="1">The sequence shown here is derived from an EMBL/GenBank/DDBJ whole genome shotgun (WGS) entry which is preliminary data.</text>
</comment>
<keyword evidence="2" id="KW-1185">Reference proteome</keyword>
<evidence type="ECO:0000313" key="2">
    <source>
        <dbReference type="Proteomes" id="UP000324222"/>
    </source>
</evidence>
<gene>
    <name evidence="1" type="ORF">E2C01_080195</name>
</gene>
<organism evidence="1 2">
    <name type="scientific">Portunus trituberculatus</name>
    <name type="common">Swimming crab</name>
    <name type="synonym">Neptunus trituberculatus</name>
    <dbReference type="NCBI Taxonomy" id="210409"/>
    <lineage>
        <taxon>Eukaryota</taxon>
        <taxon>Metazoa</taxon>
        <taxon>Ecdysozoa</taxon>
        <taxon>Arthropoda</taxon>
        <taxon>Crustacea</taxon>
        <taxon>Multicrustacea</taxon>
        <taxon>Malacostraca</taxon>
        <taxon>Eumalacostraca</taxon>
        <taxon>Eucarida</taxon>
        <taxon>Decapoda</taxon>
        <taxon>Pleocyemata</taxon>
        <taxon>Brachyura</taxon>
        <taxon>Eubrachyura</taxon>
        <taxon>Portunoidea</taxon>
        <taxon>Portunidae</taxon>
        <taxon>Portuninae</taxon>
        <taxon>Portunus</taxon>
    </lineage>
</organism>
<dbReference type="AlphaFoldDB" id="A0A5B7IIY7"/>
<name>A0A5B7IIY7_PORTR</name>
<evidence type="ECO:0000313" key="1">
    <source>
        <dbReference type="EMBL" id="MPC85421.1"/>
    </source>
</evidence>
<proteinExistence type="predicted"/>
<dbReference type="EMBL" id="VSRR010068427">
    <property type="protein sequence ID" value="MPC85421.1"/>
    <property type="molecule type" value="Genomic_DNA"/>
</dbReference>
<dbReference type="Proteomes" id="UP000324222">
    <property type="component" value="Unassembled WGS sequence"/>
</dbReference>
<accession>A0A5B7IIY7</accession>
<sequence>MRFTTSTNERITNRESEAPKQLLNTELRSISLCFMKHKHNWLRSVICHYTVSLTPGEDLDTSATVVSSTVWLGAVPLMAGKRSFPLVSLSVALLKKEVLVVSESVRVRGAEGGW</sequence>
<protein>
    <submittedName>
        <fullName evidence="1">Uncharacterized protein</fullName>
    </submittedName>
</protein>